<dbReference type="EMBL" id="JBIMSO010000053">
    <property type="protein sequence ID" value="MFH5209325.1"/>
    <property type="molecule type" value="Genomic_DNA"/>
</dbReference>
<sequence length="239" mass="25422">MKTRTTLRAAALVLGASLAVAFPASASATPATADNLTRVPERTAITIIDLRTGSVTRTPNASEPRPALSMVKLYIADYALRHGDRSATDLDLVEQMIRYSDDFSASQLESKYPTAIDATAAEFRLTDTTAGPQWGTSFTSTNDVANFLRAKLRYDRGSPIFSWMATADRVANDGTVQDWGTSTLPAVTGSKWGWSDMGSPMVASASVGPDFVVAASTYRPGDEQTADIADAFATGTPKP</sequence>
<feature type="signal peptide" evidence="1">
    <location>
        <begin position="1"/>
        <end position="26"/>
    </location>
</feature>
<evidence type="ECO:0000313" key="7">
    <source>
        <dbReference type="Proteomes" id="UP001609219"/>
    </source>
</evidence>
<dbReference type="Proteomes" id="UP001609176">
    <property type="component" value="Unassembled WGS sequence"/>
</dbReference>
<dbReference type="Proteomes" id="UP001609175">
    <property type="component" value="Unassembled WGS sequence"/>
</dbReference>
<gene>
    <name evidence="4" type="ORF">ACHIPV_03620</name>
    <name evidence="2" type="ORF">ACHIPZ_14140</name>
    <name evidence="3" type="ORF">ACHIRB_22210</name>
</gene>
<dbReference type="RefSeq" id="WP_395115071.1">
    <property type="nucleotide sequence ID" value="NZ_JBIMSN010000106.1"/>
</dbReference>
<evidence type="ECO:0000313" key="3">
    <source>
        <dbReference type="EMBL" id="MFH5231258.1"/>
    </source>
</evidence>
<dbReference type="SUPFAM" id="SSF56601">
    <property type="entry name" value="beta-lactamase/transpeptidase-like"/>
    <property type="match status" value="1"/>
</dbReference>
<accession>A0ABW7JNK9</accession>
<feature type="chain" id="PRO_5045033534" description="Serine hydrolase" evidence="1">
    <location>
        <begin position="27"/>
        <end position="239"/>
    </location>
</feature>
<organism evidence="2 5">
    <name type="scientific">Antrihabitans spumae</name>
    <dbReference type="NCBI Taxonomy" id="3373370"/>
    <lineage>
        <taxon>Bacteria</taxon>
        <taxon>Bacillati</taxon>
        <taxon>Actinomycetota</taxon>
        <taxon>Actinomycetes</taxon>
        <taxon>Mycobacteriales</taxon>
        <taxon>Nocardiaceae</taxon>
        <taxon>Antrihabitans</taxon>
    </lineage>
</organism>
<dbReference type="InterPro" id="IPR012338">
    <property type="entry name" value="Beta-lactam/transpept-like"/>
</dbReference>
<dbReference type="EMBL" id="JBIMSP010000003">
    <property type="protein sequence ID" value="MFH5240971.1"/>
    <property type="molecule type" value="Genomic_DNA"/>
</dbReference>
<evidence type="ECO:0000256" key="1">
    <source>
        <dbReference type="SAM" id="SignalP"/>
    </source>
</evidence>
<evidence type="ECO:0000313" key="6">
    <source>
        <dbReference type="Proteomes" id="UP001609176"/>
    </source>
</evidence>
<comment type="caution">
    <text evidence="2">The sequence shown here is derived from an EMBL/GenBank/DDBJ whole genome shotgun (WGS) entry which is preliminary data.</text>
</comment>
<proteinExistence type="predicted"/>
<keyword evidence="7" id="KW-1185">Reference proteome</keyword>
<keyword evidence="1" id="KW-0732">Signal</keyword>
<dbReference type="EMBL" id="JBIMSN010000106">
    <property type="protein sequence ID" value="MFH5231258.1"/>
    <property type="molecule type" value="Genomic_DNA"/>
</dbReference>
<evidence type="ECO:0000313" key="4">
    <source>
        <dbReference type="EMBL" id="MFH5240971.1"/>
    </source>
</evidence>
<evidence type="ECO:0000313" key="5">
    <source>
        <dbReference type="Proteomes" id="UP001609175"/>
    </source>
</evidence>
<dbReference type="Gene3D" id="3.40.710.10">
    <property type="entry name" value="DD-peptidase/beta-lactamase superfamily"/>
    <property type="match status" value="1"/>
</dbReference>
<evidence type="ECO:0008006" key="8">
    <source>
        <dbReference type="Google" id="ProtNLM"/>
    </source>
</evidence>
<dbReference type="Proteomes" id="UP001609219">
    <property type="component" value="Unassembled WGS sequence"/>
</dbReference>
<protein>
    <recommendedName>
        <fullName evidence="8">Serine hydrolase</fullName>
    </recommendedName>
</protein>
<name>A0ABW7JNK9_9NOCA</name>
<reference evidence="5 6" key="1">
    <citation type="submission" date="2024-10" db="EMBL/GenBank/DDBJ databases">
        <authorList>
            <person name="Riesco R."/>
        </authorList>
    </citation>
    <scope>NUCLEOTIDE SEQUENCE [LARGE SCALE GENOMIC DNA]</scope>
    <source>
        <strain evidence="4 6">NCIMB 15448</strain>
        <strain evidence="2 5">NCIMB 15449</strain>
        <strain evidence="3 7">NCIMB 15450</strain>
    </source>
</reference>
<evidence type="ECO:0000313" key="2">
    <source>
        <dbReference type="EMBL" id="MFH5209325.1"/>
    </source>
</evidence>